<dbReference type="InterPro" id="IPR006099">
    <property type="entry name" value="MeMalonylCoA_mutase_a/b_cat"/>
</dbReference>
<proteinExistence type="predicted"/>
<dbReference type="SUPFAM" id="SSF51703">
    <property type="entry name" value="Cobalamin (vitamin B12)-dependent enzymes"/>
    <property type="match status" value="1"/>
</dbReference>
<dbReference type="GO" id="GO:0005737">
    <property type="term" value="C:cytoplasm"/>
    <property type="evidence" value="ECO:0007669"/>
    <property type="project" value="TreeGrafter"/>
</dbReference>
<dbReference type="EMBL" id="OAOP01000002">
    <property type="protein sequence ID" value="SNX67998.1"/>
    <property type="molecule type" value="Genomic_DNA"/>
</dbReference>
<dbReference type="GO" id="GO:0004494">
    <property type="term" value="F:methylmalonyl-CoA mutase activity"/>
    <property type="evidence" value="ECO:0007669"/>
    <property type="project" value="TreeGrafter"/>
</dbReference>
<keyword evidence="3" id="KW-1185">Reference proteome</keyword>
<accession>A0A285CLR7</accession>
<dbReference type="OrthoDB" id="9762378at2"/>
<evidence type="ECO:0000259" key="1">
    <source>
        <dbReference type="Pfam" id="PF01642"/>
    </source>
</evidence>
<dbReference type="PANTHER" id="PTHR48101:SF1">
    <property type="entry name" value="METHYLMALONYL-COA MUTASE, LARGE SUBUNIT"/>
    <property type="match status" value="1"/>
</dbReference>
<organism evidence="2 3">
    <name type="scientific">Bacillus oleivorans</name>
    <dbReference type="NCBI Taxonomy" id="1448271"/>
    <lineage>
        <taxon>Bacteria</taxon>
        <taxon>Bacillati</taxon>
        <taxon>Bacillota</taxon>
        <taxon>Bacilli</taxon>
        <taxon>Bacillales</taxon>
        <taxon>Bacillaceae</taxon>
        <taxon>Bacillus</taxon>
    </lineage>
</organism>
<dbReference type="PANTHER" id="PTHR48101">
    <property type="entry name" value="METHYLMALONYL-COA MUTASE, MITOCHONDRIAL-RELATED"/>
    <property type="match status" value="1"/>
</dbReference>
<dbReference type="Gene3D" id="3.20.20.240">
    <property type="entry name" value="Methylmalonyl-CoA mutase"/>
    <property type="match status" value="1"/>
</dbReference>
<dbReference type="Proteomes" id="UP000219546">
    <property type="component" value="Unassembled WGS sequence"/>
</dbReference>
<dbReference type="InterPro" id="IPR016176">
    <property type="entry name" value="Cbl-dep_enz_cat"/>
</dbReference>
<protein>
    <submittedName>
        <fullName evidence="2">Heterodimeric methylmalonyl-CoA mutase small subunit</fullName>
    </submittedName>
</protein>
<dbReference type="Gene3D" id="3.40.50.280">
    <property type="entry name" value="Cobalamin-binding domain"/>
    <property type="match status" value="1"/>
</dbReference>
<name>A0A285CLR7_9BACI</name>
<sequence length="589" mass="66895">MKKQRLMSKLTRNSFPASPIEAWETLSLKTLKTETLEALQTKTYENIILSPLYTSKDKGLDGAQVPPGLAPFIRGVKEADGLNRGWKVAQWITSSPSGPEDIKSLEDKGQDVISFQTGSFSENELEKWKEIIAIFPLKEVFIELGVKEHNWLFKHDFLYASKGFIGFDPIKALIERESSQDELHGYYSYLSHAVKHSSFEQRNILIDNTIFHNSGADIITELACVLAVAAEHVDRLEIGEIEADTILSKMLVRIGVGGSFFLEVAKIRALRYLWYKFTSAYNGISGTSQKINIAAETSLVSKTMYDEYVNVLRSGNEAFAAVTAGVDYLSVTRFDICLQEKKELADRIARNTHHLLAKESHMTRVFDPAGGSWYVESLTRELIEKGWELFIEIEELGGILSCIETGWLQYRIKKSREAKVKAVNERRMEIVGINMYVDGNDRKPNEVLARSGAGLGFSSFRFSQTFEKWRLYFDRHPIKVAIICLGKIKEFKERRDMARNWFASVGIQTDLFAGVDSFSKTIEKYKAICICGTDDSYETWDIEYGEIAKKFPVFAAGRPRNTDSRIFWIYPELEAEPIVTNWAAESEVL</sequence>
<dbReference type="RefSeq" id="WP_142305190.1">
    <property type="nucleotide sequence ID" value="NZ_JBEPMQ010000001.1"/>
</dbReference>
<dbReference type="AlphaFoldDB" id="A0A285CLR7"/>
<dbReference type="GO" id="GO:0019678">
    <property type="term" value="P:propionate metabolic process, methylmalonyl pathway"/>
    <property type="evidence" value="ECO:0007669"/>
    <property type="project" value="TreeGrafter"/>
</dbReference>
<reference evidence="2 3" key="1">
    <citation type="submission" date="2017-08" db="EMBL/GenBank/DDBJ databases">
        <authorList>
            <person name="de Groot N.N."/>
        </authorList>
    </citation>
    <scope>NUCLEOTIDE SEQUENCE [LARGE SCALE GENOMIC DNA]</scope>
    <source>
        <strain evidence="2 3">JC228</strain>
    </source>
</reference>
<gene>
    <name evidence="2" type="ORF">SAMN05877753_102203</name>
</gene>
<evidence type="ECO:0000313" key="2">
    <source>
        <dbReference type="EMBL" id="SNX67998.1"/>
    </source>
</evidence>
<evidence type="ECO:0000313" key="3">
    <source>
        <dbReference type="Proteomes" id="UP000219546"/>
    </source>
</evidence>
<feature type="domain" description="Methylmalonyl-CoA mutase alpha/beta chain catalytic" evidence="1">
    <location>
        <begin position="162"/>
        <end position="449"/>
    </location>
</feature>
<dbReference type="GO" id="GO:0031419">
    <property type="term" value="F:cobalamin binding"/>
    <property type="evidence" value="ECO:0007669"/>
    <property type="project" value="InterPro"/>
</dbReference>
<dbReference type="Pfam" id="PF01642">
    <property type="entry name" value="MM_CoA_mutase"/>
    <property type="match status" value="1"/>
</dbReference>